<proteinExistence type="predicted"/>
<keyword evidence="2" id="KW-0813">Transport</keyword>
<keyword evidence="3" id="KW-1003">Cell membrane</keyword>
<feature type="transmembrane region" description="Helical" evidence="7">
    <location>
        <begin position="157"/>
        <end position="179"/>
    </location>
</feature>
<organism evidence="8 9">
    <name type="scientific">Vibrio agarilyticus</name>
    <dbReference type="NCBI Taxonomy" id="2726741"/>
    <lineage>
        <taxon>Bacteria</taxon>
        <taxon>Pseudomonadati</taxon>
        <taxon>Pseudomonadota</taxon>
        <taxon>Gammaproteobacteria</taxon>
        <taxon>Vibrionales</taxon>
        <taxon>Vibrionaceae</taxon>
        <taxon>Vibrio</taxon>
    </lineage>
</organism>
<feature type="transmembrane region" description="Helical" evidence="7">
    <location>
        <begin position="237"/>
        <end position="259"/>
    </location>
</feature>
<feature type="transmembrane region" description="Helical" evidence="7">
    <location>
        <begin position="413"/>
        <end position="433"/>
    </location>
</feature>
<evidence type="ECO:0000313" key="8">
    <source>
        <dbReference type="EMBL" id="NLS14295.1"/>
    </source>
</evidence>
<evidence type="ECO:0000256" key="3">
    <source>
        <dbReference type="ARBA" id="ARBA00022475"/>
    </source>
</evidence>
<evidence type="ECO:0000256" key="4">
    <source>
        <dbReference type="ARBA" id="ARBA00022692"/>
    </source>
</evidence>
<dbReference type="InterPro" id="IPR050367">
    <property type="entry name" value="APC_superfamily"/>
</dbReference>
<name>A0A7X8TT28_9VIBR</name>
<evidence type="ECO:0000256" key="1">
    <source>
        <dbReference type="ARBA" id="ARBA00004651"/>
    </source>
</evidence>
<evidence type="ECO:0000256" key="5">
    <source>
        <dbReference type="ARBA" id="ARBA00022989"/>
    </source>
</evidence>
<dbReference type="PIRSF" id="PIRSF006060">
    <property type="entry name" value="AA_transporter"/>
    <property type="match status" value="1"/>
</dbReference>
<protein>
    <submittedName>
        <fullName evidence="8">Amino acid permease</fullName>
    </submittedName>
</protein>
<feature type="transmembrane region" description="Helical" evidence="7">
    <location>
        <begin position="340"/>
        <end position="360"/>
    </location>
</feature>
<dbReference type="Gene3D" id="1.20.1740.10">
    <property type="entry name" value="Amino acid/polyamine transporter I"/>
    <property type="match status" value="1"/>
</dbReference>
<feature type="transmembrane region" description="Helical" evidence="7">
    <location>
        <begin position="199"/>
        <end position="216"/>
    </location>
</feature>
<keyword evidence="9" id="KW-1185">Reference proteome</keyword>
<evidence type="ECO:0000256" key="7">
    <source>
        <dbReference type="SAM" id="Phobius"/>
    </source>
</evidence>
<dbReference type="InterPro" id="IPR002293">
    <property type="entry name" value="AA/rel_permease1"/>
</dbReference>
<feature type="transmembrane region" description="Helical" evidence="7">
    <location>
        <begin position="366"/>
        <end position="392"/>
    </location>
</feature>
<dbReference type="AlphaFoldDB" id="A0A7X8TT28"/>
<dbReference type="Proteomes" id="UP000535589">
    <property type="component" value="Unassembled WGS sequence"/>
</dbReference>
<dbReference type="GO" id="GO:0005886">
    <property type="term" value="C:plasma membrane"/>
    <property type="evidence" value="ECO:0007669"/>
    <property type="project" value="UniProtKB-SubCell"/>
</dbReference>
<keyword evidence="5 7" id="KW-1133">Transmembrane helix</keyword>
<feature type="transmembrane region" description="Helical" evidence="7">
    <location>
        <begin position="95"/>
        <end position="115"/>
    </location>
</feature>
<comment type="subcellular location">
    <subcellularLocation>
        <location evidence="1">Cell membrane</location>
        <topology evidence="1">Multi-pass membrane protein</topology>
    </subcellularLocation>
</comment>
<evidence type="ECO:0000256" key="6">
    <source>
        <dbReference type="ARBA" id="ARBA00023136"/>
    </source>
</evidence>
<dbReference type="RefSeq" id="WP_168837390.1">
    <property type="nucleotide sequence ID" value="NZ_JABAIK010000018.1"/>
</dbReference>
<dbReference type="GO" id="GO:0022857">
    <property type="term" value="F:transmembrane transporter activity"/>
    <property type="evidence" value="ECO:0007669"/>
    <property type="project" value="InterPro"/>
</dbReference>
<feature type="transmembrane region" description="Helical" evidence="7">
    <location>
        <begin position="41"/>
        <end position="61"/>
    </location>
</feature>
<comment type="caution">
    <text evidence="8">The sequence shown here is derived from an EMBL/GenBank/DDBJ whole genome shotgun (WGS) entry which is preliminary data.</text>
</comment>
<feature type="transmembrane region" description="Helical" evidence="7">
    <location>
        <begin position="287"/>
        <end position="310"/>
    </location>
</feature>
<accession>A0A7X8TT28</accession>
<feature type="transmembrane region" description="Helical" evidence="7">
    <location>
        <begin position="445"/>
        <end position="467"/>
    </location>
</feature>
<gene>
    <name evidence="8" type="ORF">HGP28_15550</name>
</gene>
<sequence>MSNSEQSPAKHLSLFGFFTLTATMVMTVYEYPTFASSGISLVFYLVVAGVFWFLPVALCAAEMATIKGWDKGGVFTWSGQALGERWGFANIFFQWFQITVGLVTMIYFILGALSYVLNWDALNNDPLVKFIGVVVIVWGLTFSQFGGTKNTAIISKFGFILGVMIPAIILFALTIAFFADGGKSDMSLSVSDMIPDFTQLNTMVVFVSFILAYAGIEASATHANEMKNVQRDYPLAVIMLVVLAIALNTIGGIAIGAVVPASELGLSIGVVQGFQGLIAYFMQDGGWIVRIIALFISLGVVAEVSAWIVGPSWGMLEAGRQGLLPKSLSETNEHGVPTKFLYLQGVIVTIWAAVLTFGGGGANVSFFTAISLTVVIYVIAYIIFFIAYLKVVSNHQDLPRAFQIPGGNGVKKIVAYVGLIISVIALLISFIPPAQLGGGDASTEYMTILVISFFVTLAIPFVIYSVMKGKQPSQ</sequence>
<dbReference type="Pfam" id="PF13520">
    <property type="entry name" value="AA_permease_2"/>
    <property type="match status" value="1"/>
</dbReference>
<feature type="transmembrane region" description="Helical" evidence="7">
    <location>
        <begin position="12"/>
        <end position="29"/>
    </location>
</feature>
<feature type="transmembrane region" description="Helical" evidence="7">
    <location>
        <begin position="127"/>
        <end position="145"/>
    </location>
</feature>
<reference evidence="8 9" key="1">
    <citation type="submission" date="2020-04" db="EMBL/GenBank/DDBJ databases">
        <title>Vibrio sp. SM6, a novel species isolated from seawater.</title>
        <authorList>
            <person name="Wang X."/>
        </authorList>
    </citation>
    <scope>NUCLEOTIDE SEQUENCE [LARGE SCALE GENOMIC DNA]</scope>
    <source>
        <strain evidence="8 9">SM6</strain>
    </source>
</reference>
<keyword evidence="6 7" id="KW-0472">Membrane</keyword>
<dbReference type="PANTHER" id="PTHR42770">
    <property type="entry name" value="AMINO ACID TRANSPORTER-RELATED"/>
    <property type="match status" value="1"/>
</dbReference>
<evidence type="ECO:0000256" key="2">
    <source>
        <dbReference type="ARBA" id="ARBA00022448"/>
    </source>
</evidence>
<evidence type="ECO:0000313" key="9">
    <source>
        <dbReference type="Proteomes" id="UP000535589"/>
    </source>
</evidence>
<dbReference type="PANTHER" id="PTHR42770:SF15">
    <property type="entry name" value="GLUTAMATE_GAMMA-AMINOBUTYRATE ANTIPORTER-RELATED"/>
    <property type="match status" value="1"/>
</dbReference>
<keyword evidence="4 7" id="KW-0812">Transmembrane</keyword>
<dbReference type="EMBL" id="JABAIK010000018">
    <property type="protein sequence ID" value="NLS14295.1"/>
    <property type="molecule type" value="Genomic_DNA"/>
</dbReference>